<reference evidence="3" key="2">
    <citation type="journal article" date="2018" name="Environ. Microbiol.">
        <title>Bloom of a denitrifying methanotroph, 'Candidatus Methylomirabilis limnetica', in a deep stratified lake.</title>
        <authorList>
            <person name="Graf J.S."/>
            <person name="Mayr M.J."/>
            <person name="Marchant H.K."/>
            <person name="Tienken D."/>
            <person name="Hach P.F."/>
            <person name="Brand A."/>
            <person name="Schubert C.J."/>
            <person name="Kuypers M.M."/>
            <person name="Milucka J."/>
        </authorList>
    </citation>
    <scope>NUCLEOTIDE SEQUENCE [LARGE SCALE GENOMIC DNA]</scope>
    <source>
        <strain evidence="3">Zug</strain>
    </source>
</reference>
<reference evidence="2 3" key="1">
    <citation type="submission" date="2017-09" db="EMBL/GenBank/DDBJ databases">
        <title>Bloom of a denitrifying methanotroph, Candidatus Methylomirabilis limnetica, in a deep stratified lake.</title>
        <authorList>
            <person name="Graf J.S."/>
            <person name="Marchant H.K."/>
            <person name="Tienken D."/>
            <person name="Hach P.F."/>
            <person name="Brand A."/>
            <person name="Schubert C.J."/>
            <person name="Kuypers M.M."/>
            <person name="Milucka J."/>
        </authorList>
    </citation>
    <scope>NUCLEOTIDE SEQUENCE [LARGE SCALE GENOMIC DNA]</scope>
    <source>
        <strain evidence="2 3">Zug</strain>
    </source>
</reference>
<dbReference type="PANTHER" id="PTHR38449:SF1">
    <property type="entry name" value="REGULATORY PROTEIN SSL2874-RELATED"/>
    <property type="match status" value="1"/>
</dbReference>
<dbReference type="HAMAP" id="MF_01503">
    <property type="entry name" value="RemA"/>
    <property type="match status" value="1"/>
</dbReference>
<dbReference type="RefSeq" id="WP_107563442.1">
    <property type="nucleotide sequence ID" value="NZ_NVQC01000028.1"/>
</dbReference>
<accession>A0A2T4TVP1</accession>
<gene>
    <name evidence="2" type="ORF">CLG94_10785</name>
</gene>
<name>A0A2T4TVP1_9BACT</name>
<protein>
    <recommendedName>
        <fullName evidence="1">Putative regulatory protein CLG94_10785</fullName>
    </recommendedName>
</protein>
<comment type="similarity">
    <text evidence="1">Belongs to the RemA family.</text>
</comment>
<dbReference type="Proteomes" id="UP000241436">
    <property type="component" value="Unassembled WGS sequence"/>
</dbReference>
<dbReference type="InterPro" id="IPR007169">
    <property type="entry name" value="RemA-like"/>
</dbReference>
<comment type="caution">
    <text evidence="2">The sequence shown here is derived from an EMBL/GenBank/DDBJ whole genome shotgun (WGS) entry which is preliminary data.</text>
</comment>
<dbReference type="PANTHER" id="PTHR38449">
    <property type="entry name" value="REGULATORY PROTEIN TM_1690-RELATED"/>
    <property type="match status" value="1"/>
</dbReference>
<keyword evidence="3" id="KW-1185">Reference proteome</keyword>
<dbReference type="AlphaFoldDB" id="A0A2T4TVP1"/>
<dbReference type="OrthoDB" id="5432174at2"/>
<dbReference type="Pfam" id="PF04025">
    <property type="entry name" value="RemA-like"/>
    <property type="match status" value="1"/>
</dbReference>
<sequence>MAAKLLNVGFGNMVAVARVIAIVDPGSAPMKRLKDEAKRAGKLVDATNGRRTRSIIVTDSDHVLLSAIQTETIAQRVEADALSDRMSKDLRAE</sequence>
<organism evidence="2 3">
    <name type="scientific">Candidatus Methylomirabilis limnetica</name>
    <dbReference type="NCBI Taxonomy" id="2033718"/>
    <lineage>
        <taxon>Bacteria</taxon>
        <taxon>Candidatus Methylomirabilota</taxon>
        <taxon>Candidatus Methylomirabilia</taxon>
        <taxon>Candidatus Methylomirabilales</taxon>
        <taxon>Candidatus Methylomirabilaceae</taxon>
        <taxon>Candidatus Methylomirabilis</taxon>
    </lineage>
</organism>
<evidence type="ECO:0000313" key="3">
    <source>
        <dbReference type="Proteomes" id="UP000241436"/>
    </source>
</evidence>
<dbReference type="NCBIfam" id="NF003315">
    <property type="entry name" value="PRK04323.1"/>
    <property type="match status" value="1"/>
</dbReference>
<evidence type="ECO:0000256" key="1">
    <source>
        <dbReference type="HAMAP-Rule" id="MF_01503"/>
    </source>
</evidence>
<evidence type="ECO:0000313" key="2">
    <source>
        <dbReference type="EMBL" id="PTL35183.1"/>
    </source>
</evidence>
<dbReference type="EMBL" id="NVQC01000028">
    <property type="protein sequence ID" value="PTL35183.1"/>
    <property type="molecule type" value="Genomic_DNA"/>
</dbReference>
<proteinExistence type="inferred from homology"/>